<feature type="region of interest" description="Disordered" evidence="2">
    <location>
        <begin position="1"/>
        <end position="24"/>
    </location>
</feature>
<dbReference type="STRING" id="1392250.A0A2I2GJP7"/>
<protein>
    <submittedName>
        <fullName evidence="4">Esterase/lipase</fullName>
    </submittedName>
</protein>
<dbReference type="Proteomes" id="UP000234275">
    <property type="component" value="Unassembled WGS sequence"/>
</dbReference>
<evidence type="ECO:0000256" key="1">
    <source>
        <dbReference type="ARBA" id="ARBA00022801"/>
    </source>
</evidence>
<dbReference type="Pfam" id="PF07859">
    <property type="entry name" value="Abhydrolase_3"/>
    <property type="match status" value="1"/>
</dbReference>
<keyword evidence="5" id="KW-1185">Reference proteome</keyword>
<dbReference type="Gene3D" id="3.40.50.1820">
    <property type="entry name" value="alpha/beta hydrolase"/>
    <property type="match status" value="1"/>
</dbReference>
<dbReference type="GO" id="GO:0016787">
    <property type="term" value="F:hydrolase activity"/>
    <property type="evidence" value="ECO:0007669"/>
    <property type="project" value="UniProtKB-KW"/>
</dbReference>
<dbReference type="InterPro" id="IPR029058">
    <property type="entry name" value="AB_hydrolase_fold"/>
</dbReference>
<dbReference type="VEuPathDB" id="FungiDB:P170DRAFT_423878"/>
<proteinExistence type="predicted"/>
<evidence type="ECO:0000313" key="4">
    <source>
        <dbReference type="EMBL" id="PLB53106.1"/>
    </source>
</evidence>
<dbReference type="RefSeq" id="XP_024708408.1">
    <property type="nucleotide sequence ID" value="XM_024847533.1"/>
</dbReference>
<evidence type="ECO:0000313" key="5">
    <source>
        <dbReference type="Proteomes" id="UP000234275"/>
    </source>
</evidence>
<sequence>MAFRNLPRQPLHPDLEDVQKSLAGGGSLDTDEGLAAMRKILVFKIEDMLQGREDKISYEDIDIPGPTGPMRATIFRPKPGFAAASVAETPGVINFHGGGHLAGDRFMGMNSALDWVEKLGAVCLTAEYRLAPENPQPAQLDDSYAALTWMSEHAAELGFNPHKLIVNGGSAGGNLAAGVALLARDRSGPEILGQLLIYPWLDDSNDTLSIHQFGHLQPWTRANSIIACNYALGENREQASIYTVPSRAKDLAGLPSTFIDVGAADLFRDEDVDYANALLKSGVQVELHIWPGCWHGFDVFVPDAPISRRAAKARLEWLQDLVSRV</sequence>
<reference evidence="4 5" key="1">
    <citation type="submission" date="2016-12" db="EMBL/GenBank/DDBJ databases">
        <title>The genomes of Aspergillus section Nigri reveals drivers in fungal speciation.</title>
        <authorList>
            <consortium name="DOE Joint Genome Institute"/>
            <person name="Vesth T.C."/>
            <person name="Nybo J."/>
            <person name="Theobald S."/>
            <person name="Brandl J."/>
            <person name="Frisvad J.C."/>
            <person name="Nielsen K.F."/>
            <person name="Lyhne E.K."/>
            <person name="Kogle M.E."/>
            <person name="Kuo A."/>
            <person name="Riley R."/>
            <person name="Clum A."/>
            <person name="Nolan M."/>
            <person name="Lipzen A."/>
            <person name="Salamov A."/>
            <person name="Henrissat B."/>
            <person name="Wiebenga A."/>
            <person name="De Vries R.P."/>
            <person name="Grigoriev I.V."/>
            <person name="Mortensen U.H."/>
            <person name="Andersen M.R."/>
            <person name="Baker S.E."/>
        </authorList>
    </citation>
    <scope>NUCLEOTIDE SEQUENCE [LARGE SCALE GENOMIC DNA]</scope>
    <source>
        <strain evidence="4 5">IBT 23096</strain>
    </source>
</reference>
<accession>A0A2I2GJP7</accession>
<dbReference type="OrthoDB" id="433474at2759"/>
<evidence type="ECO:0000256" key="2">
    <source>
        <dbReference type="SAM" id="MobiDB-lite"/>
    </source>
</evidence>
<dbReference type="GeneID" id="36555232"/>
<name>A0A2I2GJP7_9EURO</name>
<comment type="caution">
    <text evidence="4">The sequence shown here is derived from an EMBL/GenBank/DDBJ whole genome shotgun (WGS) entry which is preliminary data.</text>
</comment>
<dbReference type="InterPro" id="IPR050300">
    <property type="entry name" value="GDXG_lipolytic_enzyme"/>
</dbReference>
<organism evidence="4 5">
    <name type="scientific">Aspergillus steynii IBT 23096</name>
    <dbReference type="NCBI Taxonomy" id="1392250"/>
    <lineage>
        <taxon>Eukaryota</taxon>
        <taxon>Fungi</taxon>
        <taxon>Dikarya</taxon>
        <taxon>Ascomycota</taxon>
        <taxon>Pezizomycotina</taxon>
        <taxon>Eurotiomycetes</taxon>
        <taxon>Eurotiomycetidae</taxon>
        <taxon>Eurotiales</taxon>
        <taxon>Aspergillaceae</taxon>
        <taxon>Aspergillus</taxon>
        <taxon>Aspergillus subgen. Circumdati</taxon>
    </lineage>
</organism>
<dbReference type="SUPFAM" id="SSF53474">
    <property type="entry name" value="alpha/beta-Hydrolases"/>
    <property type="match status" value="1"/>
</dbReference>
<keyword evidence="1" id="KW-0378">Hydrolase</keyword>
<dbReference type="InterPro" id="IPR013094">
    <property type="entry name" value="AB_hydrolase_3"/>
</dbReference>
<gene>
    <name evidence="4" type="ORF">P170DRAFT_423878</name>
</gene>
<dbReference type="AlphaFoldDB" id="A0A2I2GJP7"/>
<dbReference type="PANTHER" id="PTHR48081:SF8">
    <property type="entry name" value="ALPHA_BETA HYDROLASE FOLD-3 DOMAIN-CONTAINING PROTEIN-RELATED"/>
    <property type="match status" value="1"/>
</dbReference>
<evidence type="ECO:0000259" key="3">
    <source>
        <dbReference type="Pfam" id="PF07859"/>
    </source>
</evidence>
<dbReference type="EMBL" id="MSFO01000002">
    <property type="protein sequence ID" value="PLB53106.1"/>
    <property type="molecule type" value="Genomic_DNA"/>
</dbReference>
<feature type="domain" description="Alpha/beta hydrolase fold-3" evidence="3">
    <location>
        <begin position="92"/>
        <end position="297"/>
    </location>
</feature>
<dbReference type="PANTHER" id="PTHR48081">
    <property type="entry name" value="AB HYDROLASE SUPERFAMILY PROTEIN C4A8.06C"/>
    <property type="match status" value="1"/>
</dbReference>